<dbReference type="EMBL" id="JAIEZQ010000001">
    <property type="protein sequence ID" value="MBY9074207.1"/>
    <property type="molecule type" value="Genomic_DNA"/>
</dbReference>
<feature type="coiled-coil region" evidence="2">
    <location>
        <begin position="79"/>
        <end position="113"/>
    </location>
</feature>
<dbReference type="CDD" id="cd14686">
    <property type="entry name" value="bZIP"/>
    <property type="match status" value="1"/>
</dbReference>
<proteinExistence type="inferred from homology"/>
<accession>A0ABS7RGP0</accession>
<dbReference type="PANTHER" id="PTHR37313:SF4">
    <property type="entry name" value="CONSERVED MEMBRANE PROTEIN-RELATED"/>
    <property type="match status" value="1"/>
</dbReference>
<gene>
    <name evidence="3" type="ORF">K1X13_05155</name>
</gene>
<name>A0ABS7RGP0_9ACTN</name>
<evidence type="ECO:0000313" key="4">
    <source>
        <dbReference type="Proteomes" id="UP000754710"/>
    </source>
</evidence>
<reference evidence="3 4" key="1">
    <citation type="submission" date="2021-08" db="EMBL/GenBank/DDBJ databases">
        <title>Nocardioides bacterium WL0053 sp. nov., isolated from the sediment.</title>
        <authorList>
            <person name="Wang L."/>
            <person name="Zhang D."/>
            <person name="Zhang A."/>
        </authorList>
    </citation>
    <scope>NUCLEOTIDE SEQUENCE [LARGE SCALE GENOMIC DNA]</scope>
    <source>
        <strain evidence="3 4">WL0053</strain>
    </source>
</reference>
<keyword evidence="4" id="KW-1185">Reference proteome</keyword>
<dbReference type="Gene3D" id="3.30.70.1880">
    <property type="entry name" value="Protein of unknown function DUF881"/>
    <property type="match status" value="1"/>
</dbReference>
<dbReference type="Proteomes" id="UP000754710">
    <property type="component" value="Unassembled WGS sequence"/>
</dbReference>
<dbReference type="RefSeq" id="WP_221023909.1">
    <property type="nucleotide sequence ID" value="NZ_JAIEZQ010000001.1"/>
</dbReference>
<organism evidence="3 4">
    <name type="scientific">Nocardioides jiangsuensis</name>
    <dbReference type="NCBI Taxonomy" id="2866161"/>
    <lineage>
        <taxon>Bacteria</taxon>
        <taxon>Bacillati</taxon>
        <taxon>Actinomycetota</taxon>
        <taxon>Actinomycetes</taxon>
        <taxon>Propionibacteriales</taxon>
        <taxon>Nocardioidaceae</taxon>
        <taxon>Nocardioides</taxon>
    </lineage>
</organism>
<keyword evidence="2" id="KW-0175">Coiled coil</keyword>
<evidence type="ECO:0000256" key="1">
    <source>
        <dbReference type="ARBA" id="ARBA00009108"/>
    </source>
</evidence>
<dbReference type="Pfam" id="PF05949">
    <property type="entry name" value="DUF881"/>
    <property type="match status" value="1"/>
</dbReference>
<comment type="similarity">
    <text evidence="1">Belongs to the UPF0749 family.</text>
</comment>
<evidence type="ECO:0000313" key="3">
    <source>
        <dbReference type="EMBL" id="MBY9074207.1"/>
    </source>
</evidence>
<comment type="caution">
    <text evidence="3">The sequence shown here is derived from an EMBL/GenBank/DDBJ whole genome shotgun (WGS) entry which is preliminary data.</text>
</comment>
<dbReference type="PANTHER" id="PTHR37313">
    <property type="entry name" value="UPF0749 PROTEIN RV1825"/>
    <property type="match status" value="1"/>
</dbReference>
<dbReference type="InterPro" id="IPR010273">
    <property type="entry name" value="DUF881"/>
</dbReference>
<protein>
    <submittedName>
        <fullName evidence="3">DUF881 domain-containing protein</fullName>
    </submittedName>
</protein>
<evidence type="ECO:0000256" key="2">
    <source>
        <dbReference type="SAM" id="Coils"/>
    </source>
</evidence>
<sequence length="282" mass="30597">MSTPHRPRRPSLLTRETWSRRIAAARRIRSETFRDRALAWRLLVPTVFLLAGALFVTSAVSSDGTDLRAGRYGDLSTVVQQQKEETDELRAEANALSAEVERLSARLQDTDVKVAQEKVDALRDPAGLEEASGPAITVTLDDAPQDVIESSDQDANLLVVHQQDIQAVANALWAGGAEAMTIQGQRVISTTGIKCVGNTVVLHGIPYSPPYVITAVGDPSSMYTSLDENPYIQGYQTWVDRFDLGWDVELEGEVELPAYEGTLDLDYARPAGGTGAGTDGDL</sequence>